<keyword evidence="1" id="KW-0175">Coiled coil</keyword>
<dbReference type="Gene3D" id="1.10.287.1060">
    <property type="entry name" value="ESAT-6-like"/>
    <property type="match status" value="1"/>
</dbReference>
<protein>
    <recommendedName>
        <fullName evidence="4">ESAT-6-like protein</fullName>
    </recommendedName>
</protein>
<comment type="caution">
    <text evidence="2">The sequence shown here is derived from an EMBL/GenBank/DDBJ whole genome shotgun (WGS) entry which is preliminary data.</text>
</comment>
<dbReference type="InterPro" id="IPR036689">
    <property type="entry name" value="ESAT-6-like_sf"/>
</dbReference>
<dbReference type="AlphaFoldDB" id="A0A255GAL1"/>
<feature type="coiled-coil region" evidence="1">
    <location>
        <begin position="1"/>
        <end position="28"/>
    </location>
</feature>
<evidence type="ECO:0000256" key="1">
    <source>
        <dbReference type="SAM" id="Coils"/>
    </source>
</evidence>
<proteinExistence type="predicted"/>
<keyword evidence="3" id="KW-1185">Reference proteome</keyword>
<sequence length="93" mass="10476">MQQGIQDLDSAKKQMVDLKEQMVQTLGKRLDSWQDGGDGAAPKQAYQQVLRTWDDSMKEMENIANAMRTNLDTIAGNYASNEMKTASFWETGN</sequence>
<dbReference type="SUPFAM" id="SSF140453">
    <property type="entry name" value="EsxAB dimer-like"/>
    <property type="match status" value="1"/>
</dbReference>
<evidence type="ECO:0000313" key="2">
    <source>
        <dbReference type="EMBL" id="OYO12958.1"/>
    </source>
</evidence>
<reference evidence="2 3" key="1">
    <citation type="submission" date="2017-07" db="EMBL/GenBank/DDBJ databases">
        <title>Draft whole genome sequences of clinical Proprionibacteriaceae strains.</title>
        <authorList>
            <person name="Bernier A.-M."/>
            <person name="Bernard K."/>
            <person name="Domingo M.-C."/>
        </authorList>
    </citation>
    <scope>NUCLEOTIDE SEQUENCE [LARGE SCALE GENOMIC DNA]</scope>
    <source>
        <strain evidence="2 3">NML 030167</strain>
    </source>
</reference>
<gene>
    <name evidence="2" type="ORF">CGZ94_13840</name>
</gene>
<evidence type="ECO:0008006" key="4">
    <source>
        <dbReference type="Google" id="ProtNLM"/>
    </source>
</evidence>
<accession>A0A255GAL1</accession>
<name>A0A255GAL1_9ACTN</name>
<dbReference type="EMBL" id="NMVO01000014">
    <property type="protein sequence ID" value="OYO12958.1"/>
    <property type="molecule type" value="Genomic_DNA"/>
</dbReference>
<dbReference type="Proteomes" id="UP000215896">
    <property type="component" value="Unassembled WGS sequence"/>
</dbReference>
<evidence type="ECO:0000313" key="3">
    <source>
        <dbReference type="Proteomes" id="UP000215896"/>
    </source>
</evidence>
<organism evidence="2 3">
    <name type="scientific">Enemella evansiae</name>
    <dbReference type="NCBI Taxonomy" id="2016499"/>
    <lineage>
        <taxon>Bacteria</taxon>
        <taxon>Bacillati</taxon>
        <taxon>Actinomycetota</taxon>
        <taxon>Actinomycetes</taxon>
        <taxon>Propionibacteriales</taxon>
        <taxon>Propionibacteriaceae</taxon>
        <taxon>Enemella</taxon>
    </lineage>
</organism>